<feature type="region of interest" description="Disordered" evidence="1">
    <location>
        <begin position="60"/>
        <end position="79"/>
    </location>
</feature>
<keyword evidence="2" id="KW-1133">Transmembrane helix</keyword>
<evidence type="ECO:0000256" key="2">
    <source>
        <dbReference type="SAM" id="Phobius"/>
    </source>
</evidence>
<comment type="caution">
    <text evidence="4">The sequence shown here is derived from an EMBL/GenBank/DDBJ whole genome shotgun (WGS) entry which is preliminary data.</text>
</comment>
<feature type="compositionally biased region" description="Low complexity" evidence="1">
    <location>
        <begin position="95"/>
        <end position="104"/>
    </location>
</feature>
<organism evidence="4 5">
    <name type="scientific">Salix koriyanagi</name>
    <dbReference type="NCBI Taxonomy" id="2511006"/>
    <lineage>
        <taxon>Eukaryota</taxon>
        <taxon>Viridiplantae</taxon>
        <taxon>Streptophyta</taxon>
        <taxon>Embryophyta</taxon>
        <taxon>Tracheophyta</taxon>
        <taxon>Spermatophyta</taxon>
        <taxon>Magnoliopsida</taxon>
        <taxon>eudicotyledons</taxon>
        <taxon>Gunneridae</taxon>
        <taxon>Pentapetalae</taxon>
        <taxon>rosids</taxon>
        <taxon>fabids</taxon>
        <taxon>Malpighiales</taxon>
        <taxon>Salicaceae</taxon>
        <taxon>Saliceae</taxon>
        <taxon>Salix</taxon>
    </lineage>
</organism>
<reference evidence="4" key="2">
    <citation type="journal article" date="2023" name="Int. J. Mol. Sci.">
        <title>De Novo Assembly and Annotation of 11 Diverse Shrub Willow (Salix) Genomes Reveals Novel Gene Organization in Sex-Linked Regions.</title>
        <authorList>
            <person name="Hyden B."/>
            <person name="Feng K."/>
            <person name="Yates T.B."/>
            <person name="Jawdy S."/>
            <person name="Cereghino C."/>
            <person name="Smart L.B."/>
            <person name="Muchero W."/>
        </authorList>
    </citation>
    <scope>NUCLEOTIDE SEQUENCE</scope>
    <source>
        <tissue evidence="4">Shoot tip</tissue>
    </source>
</reference>
<feature type="non-terminal residue" evidence="4">
    <location>
        <position position="168"/>
    </location>
</feature>
<keyword evidence="5" id="KW-1185">Reference proteome</keyword>
<reference evidence="4" key="1">
    <citation type="submission" date="2022-11" db="EMBL/GenBank/DDBJ databases">
        <authorList>
            <person name="Hyden B.L."/>
            <person name="Feng K."/>
            <person name="Yates T."/>
            <person name="Jawdy S."/>
            <person name="Smart L.B."/>
            <person name="Muchero W."/>
        </authorList>
    </citation>
    <scope>NUCLEOTIDE SEQUENCE</scope>
    <source>
        <tissue evidence="4">Shoot tip</tissue>
    </source>
</reference>
<evidence type="ECO:0000256" key="1">
    <source>
        <dbReference type="SAM" id="MobiDB-lite"/>
    </source>
</evidence>
<feature type="domain" description="Rab-GAP TBC" evidence="3">
    <location>
        <begin position="152"/>
        <end position="168"/>
    </location>
</feature>
<dbReference type="AlphaFoldDB" id="A0A9Q0PG79"/>
<evidence type="ECO:0000259" key="3">
    <source>
        <dbReference type="PROSITE" id="PS50086"/>
    </source>
</evidence>
<sequence>MLISSHSSPNGGIQLSGGGGGRFWWEVVPVAPPSRTALVYTALAGIAVFAALFYTTSSQTSSSSSNSSSPPSSSSSSSSWIHLRSVLFVINSSSPAYCSSSSTSDRGRLKSPWSRRKRKHALTPRQWKSLFTPDGKLRDGGVKFLKKVRSGGIDPSIRDEVWPFLLGV</sequence>
<dbReference type="EMBL" id="JAPFFM010000019">
    <property type="protein sequence ID" value="KAJ6687457.1"/>
    <property type="molecule type" value="Genomic_DNA"/>
</dbReference>
<keyword evidence="2" id="KW-0472">Membrane</keyword>
<proteinExistence type="predicted"/>
<feature type="transmembrane region" description="Helical" evidence="2">
    <location>
        <begin position="37"/>
        <end position="55"/>
    </location>
</feature>
<dbReference type="Proteomes" id="UP001151752">
    <property type="component" value="Chromosome 15W"/>
</dbReference>
<evidence type="ECO:0000313" key="5">
    <source>
        <dbReference type="Proteomes" id="UP001151752"/>
    </source>
</evidence>
<name>A0A9Q0PG79_9ROSI</name>
<dbReference type="InterPro" id="IPR000195">
    <property type="entry name" value="Rab-GAP-TBC_dom"/>
</dbReference>
<evidence type="ECO:0000313" key="4">
    <source>
        <dbReference type="EMBL" id="KAJ6687457.1"/>
    </source>
</evidence>
<keyword evidence="2" id="KW-0812">Transmembrane</keyword>
<feature type="region of interest" description="Disordered" evidence="1">
    <location>
        <begin position="95"/>
        <end position="121"/>
    </location>
</feature>
<gene>
    <name evidence="4" type="ORF">OIU74_016195</name>
</gene>
<protein>
    <submittedName>
        <fullName evidence="4">SMALL G PROTEIN SIGNALING MODULATOR 2-LIKE</fullName>
    </submittedName>
</protein>
<accession>A0A9Q0PG79</accession>
<dbReference type="PROSITE" id="PS50086">
    <property type="entry name" value="TBC_RABGAP"/>
    <property type="match status" value="1"/>
</dbReference>